<sequence>MKQLYIGIMSGTSLDGVDIAIVDFSNDKPSLFSSYYKPYPAVLLADITAACGQTHISYEALGTLDAQLGKFYAQCVQDTLHNTSLSPHDIVAIGSHGQTIHHSPNSTPPFTLQIGDANRIAEETGITVVADFRRRDIAAGGQGAPLVPTFHQAIFQSAHDNQAIINIGGISNVSYLNKDQTNIIIGFDCGPGNTLMNQWCQQHFERPYDHCGQLSKAGRINTPLLNSMMDDPYFARPYPKSTGPEYFNLNWLASHLERHPGSTIDTLTSLCELTAQCIAKSLTQLPGVDNVLVCGGGVHNDYLMTRLRHLIELPIDSTEAHGLHPDWVEASAFAWLAKRALEGKTGNLPSVTGADKAVILGSIYPA</sequence>
<evidence type="ECO:0000313" key="3">
    <source>
        <dbReference type="Proteomes" id="UP000015462"/>
    </source>
</evidence>
<accession>A0AB33Z1S8</accession>
<name>A0AB33Z1S8_9GAMM</name>
<dbReference type="EC" id="2.7.1.170" evidence="1"/>
<dbReference type="AlphaFoldDB" id="A0AB33Z1S8"/>
<dbReference type="HAMAP" id="MF_01270">
    <property type="entry name" value="AnhMurNAc_kinase"/>
    <property type="match status" value="1"/>
</dbReference>
<dbReference type="PANTHER" id="PTHR30605:SF0">
    <property type="entry name" value="ANHYDRO-N-ACETYLMURAMIC ACID KINASE"/>
    <property type="match status" value="1"/>
</dbReference>
<keyword evidence="1 2" id="KW-0418">Kinase</keyword>
<dbReference type="GO" id="GO:0016773">
    <property type="term" value="F:phosphotransferase activity, alcohol group as acceptor"/>
    <property type="evidence" value="ECO:0007669"/>
    <property type="project" value="UniProtKB-UniRule"/>
</dbReference>
<dbReference type="GO" id="GO:0006040">
    <property type="term" value="P:amino sugar metabolic process"/>
    <property type="evidence" value="ECO:0007669"/>
    <property type="project" value="InterPro"/>
</dbReference>
<proteinExistence type="inferred from homology"/>
<dbReference type="EMBL" id="ASHL01000004">
    <property type="protein sequence ID" value="EPD13349.1"/>
    <property type="molecule type" value="Genomic_DNA"/>
</dbReference>
<comment type="function">
    <text evidence="1">Catalyzes the specific phosphorylation of 1,6-anhydro-N-acetylmuramic acid (anhMurNAc) with the simultaneous cleavage of the 1,6-anhydro ring, generating MurNAc-6-P. Is required for the utilization of anhMurNAc either imported from the medium or derived from its own cell wall murein, and thus plays a role in cell wall recycling.</text>
</comment>
<dbReference type="GO" id="GO:0009254">
    <property type="term" value="P:peptidoglycan turnover"/>
    <property type="evidence" value="ECO:0007669"/>
    <property type="project" value="UniProtKB-UniRule"/>
</dbReference>
<dbReference type="SUPFAM" id="SSF53067">
    <property type="entry name" value="Actin-like ATPase domain"/>
    <property type="match status" value="1"/>
</dbReference>
<comment type="similarity">
    <text evidence="1">Belongs to the anhydro-N-acetylmuramic acid kinase family.</text>
</comment>
<dbReference type="InterPro" id="IPR005338">
    <property type="entry name" value="Anhydro_N_Ac-Mur_kinase"/>
</dbReference>
<dbReference type="InterPro" id="IPR043129">
    <property type="entry name" value="ATPase_NBD"/>
</dbReference>
<organism evidence="2 3">
    <name type="scientific">Cycloclasticus pugetii</name>
    <dbReference type="NCBI Taxonomy" id="34068"/>
    <lineage>
        <taxon>Bacteria</taxon>
        <taxon>Pseudomonadati</taxon>
        <taxon>Pseudomonadota</taxon>
        <taxon>Gammaproteobacteria</taxon>
        <taxon>Thiotrichales</taxon>
        <taxon>Piscirickettsiaceae</taxon>
        <taxon>Cycloclasticus</taxon>
    </lineage>
</organism>
<evidence type="ECO:0000313" key="2">
    <source>
        <dbReference type="EMBL" id="EPD13349.1"/>
    </source>
</evidence>
<reference evidence="2 3" key="1">
    <citation type="journal article" date="2013" name="Genome Announc.">
        <title>Genome Sequence of the Pyrene- and Fluoranthene-Degrading Bacterium Cycloclasticus sp. Strain PY97M.</title>
        <authorList>
            <person name="Cui Z."/>
            <person name="Xu G."/>
            <person name="Li Q."/>
            <person name="Gao W."/>
            <person name="Zheng L."/>
        </authorList>
    </citation>
    <scope>NUCLEOTIDE SEQUENCE [LARGE SCALE GENOMIC DNA]</scope>
    <source>
        <strain evidence="2 3">PY97M</strain>
    </source>
</reference>
<dbReference type="PANTHER" id="PTHR30605">
    <property type="entry name" value="ANHYDRO-N-ACETYLMURAMIC ACID KINASE"/>
    <property type="match status" value="1"/>
</dbReference>
<dbReference type="GO" id="GO:0097175">
    <property type="term" value="P:1,6-anhydro-N-acetyl-beta-muramic acid catabolic process"/>
    <property type="evidence" value="ECO:0007669"/>
    <property type="project" value="UniProtKB-UniRule"/>
</dbReference>
<keyword evidence="3" id="KW-1185">Reference proteome</keyword>
<dbReference type="Gene3D" id="3.30.420.40">
    <property type="match status" value="2"/>
</dbReference>
<keyword evidence="1" id="KW-0067">ATP-binding</keyword>
<keyword evidence="1" id="KW-0547">Nucleotide-binding</keyword>
<dbReference type="NCBIfam" id="NF007148">
    <property type="entry name" value="PRK09585.3-2"/>
    <property type="match status" value="1"/>
</dbReference>
<dbReference type="NCBIfam" id="NF007139">
    <property type="entry name" value="PRK09585.1-3"/>
    <property type="match status" value="1"/>
</dbReference>
<dbReference type="GO" id="GO:0016301">
    <property type="term" value="F:kinase activity"/>
    <property type="evidence" value="ECO:0007669"/>
    <property type="project" value="UniProtKB-KW"/>
</dbReference>
<dbReference type="Proteomes" id="UP000015462">
    <property type="component" value="Unassembled WGS sequence"/>
</dbReference>
<gene>
    <name evidence="1 2" type="primary">anmK</name>
    <name evidence="2" type="ORF">L196_06890</name>
</gene>
<feature type="binding site" evidence="1">
    <location>
        <begin position="11"/>
        <end position="18"/>
    </location>
    <ligand>
        <name>ATP</name>
        <dbReference type="ChEBI" id="CHEBI:30616"/>
    </ligand>
</feature>
<comment type="caution">
    <text evidence="2">The sequence shown here is derived from an EMBL/GenBank/DDBJ whole genome shotgun (WGS) entry which is preliminary data.</text>
</comment>
<dbReference type="Pfam" id="PF03702">
    <property type="entry name" value="AnmK"/>
    <property type="match status" value="1"/>
</dbReference>
<dbReference type="GO" id="GO:0005524">
    <property type="term" value="F:ATP binding"/>
    <property type="evidence" value="ECO:0007669"/>
    <property type="project" value="UniProtKB-UniRule"/>
</dbReference>
<evidence type="ECO:0000256" key="1">
    <source>
        <dbReference type="HAMAP-Rule" id="MF_01270"/>
    </source>
</evidence>
<keyword evidence="1" id="KW-0119">Carbohydrate metabolism</keyword>
<keyword evidence="1" id="KW-0808">Transferase</keyword>
<comment type="catalytic activity">
    <reaction evidence="1">
        <text>1,6-anhydro-N-acetyl-beta-muramate + ATP + H2O = N-acetyl-D-muramate 6-phosphate + ADP + H(+)</text>
        <dbReference type="Rhea" id="RHEA:24952"/>
        <dbReference type="ChEBI" id="CHEBI:15377"/>
        <dbReference type="ChEBI" id="CHEBI:15378"/>
        <dbReference type="ChEBI" id="CHEBI:30616"/>
        <dbReference type="ChEBI" id="CHEBI:58690"/>
        <dbReference type="ChEBI" id="CHEBI:58722"/>
        <dbReference type="ChEBI" id="CHEBI:456216"/>
        <dbReference type="EC" id="2.7.1.170"/>
    </reaction>
</comment>
<comment type="pathway">
    <text evidence="1">Amino-sugar metabolism; 1,6-anhydro-N-acetylmuramate degradation.</text>
</comment>
<dbReference type="CDD" id="cd24050">
    <property type="entry name" value="ASKHA_NBD_ANMK"/>
    <property type="match status" value="1"/>
</dbReference>
<comment type="pathway">
    <text evidence="1">Cell wall biogenesis; peptidoglycan recycling.</text>
</comment>
<protein>
    <recommendedName>
        <fullName evidence="1">Anhydro-N-acetylmuramic acid kinase</fullName>
        <ecNumber evidence="1">2.7.1.170</ecNumber>
    </recommendedName>
    <alternativeName>
        <fullName evidence="1">AnhMurNAc kinase</fullName>
    </alternativeName>
</protein>
<dbReference type="RefSeq" id="WP_015005069.1">
    <property type="nucleotide sequence ID" value="NZ_KE646807.1"/>
</dbReference>